<keyword evidence="4" id="KW-1185">Reference proteome</keyword>
<dbReference type="PANTHER" id="PTHR46019">
    <property type="entry name" value="BPI FOLD-CONTAINING FAMILY B MEMBER 4-RELATED"/>
    <property type="match status" value="1"/>
</dbReference>
<dbReference type="GeneTree" id="ENSGT00940000170884"/>
<accession>A0A9L0TNN8</accession>
<dbReference type="PANTHER" id="PTHR46019:SF7">
    <property type="entry name" value="BPI FOLD CONTAINING FAMILY B, MEMBER 5"/>
    <property type="match status" value="1"/>
</dbReference>
<dbReference type="InterPro" id="IPR051660">
    <property type="entry name" value="BPI_fold-BPI/LBP"/>
</dbReference>
<dbReference type="Ensembl" id="ENSECAT00000102274.1">
    <property type="protein sequence ID" value="ENSECAP00000087967.1"/>
    <property type="gene ID" value="ENSECAG00000053425.1"/>
</dbReference>
<reference evidence="3" key="3">
    <citation type="submission" date="2025-09" db="UniProtKB">
        <authorList>
            <consortium name="Ensembl"/>
        </authorList>
    </citation>
    <scope>IDENTIFICATION</scope>
    <source>
        <strain evidence="3">Thoroughbred</strain>
    </source>
</reference>
<organism evidence="3 4">
    <name type="scientific">Equus caballus</name>
    <name type="common">Horse</name>
    <dbReference type="NCBI Taxonomy" id="9796"/>
    <lineage>
        <taxon>Eukaryota</taxon>
        <taxon>Metazoa</taxon>
        <taxon>Chordata</taxon>
        <taxon>Craniata</taxon>
        <taxon>Vertebrata</taxon>
        <taxon>Euteleostomi</taxon>
        <taxon>Mammalia</taxon>
        <taxon>Eutheria</taxon>
        <taxon>Laurasiatheria</taxon>
        <taxon>Perissodactyla</taxon>
        <taxon>Equidae</taxon>
        <taxon>Equus</taxon>
    </lineage>
</organism>
<feature type="region of interest" description="Disordered" evidence="2">
    <location>
        <begin position="62"/>
        <end position="81"/>
    </location>
</feature>
<name>A0A9L0TNN8_HORSE</name>
<evidence type="ECO:0000313" key="3">
    <source>
        <dbReference type="Ensembl" id="ENSECAP00000087967.1"/>
    </source>
</evidence>
<evidence type="ECO:0000313" key="4">
    <source>
        <dbReference type="Proteomes" id="UP000002281"/>
    </source>
</evidence>
<protein>
    <submittedName>
        <fullName evidence="3">Uncharacterized protein</fullName>
    </submittedName>
</protein>
<proteinExistence type="inferred from homology"/>
<reference evidence="3" key="2">
    <citation type="submission" date="2025-08" db="UniProtKB">
        <authorList>
            <consortium name="Ensembl"/>
        </authorList>
    </citation>
    <scope>IDENTIFICATION</scope>
    <source>
        <strain evidence="3">Thoroughbred</strain>
    </source>
</reference>
<sequence>ARRREKQKRKVRREKRDTRREGSSLSELPSYTACLGLPSPARDPLLYNDILSCLYTSKENLVDPQDSTVGSSETAGSKPCNSTSAEILTAVGKDAAALIQLLSLRELEPGPETSGQSRGSVGLTVSTPDPPTVRLDGHTAMAIQPGSLALRGPSNTSSVSVSWKLLSKTMFSSKNQELKLQFTPNSSTVALGPHPAGLAGQEERLEALVLELRKRTFLPHHNELLREQGLPLPSVKGISFDQARMEPSEDYMLLTVPEE</sequence>
<evidence type="ECO:0000256" key="1">
    <source>
        <dbReference type="ARBA" id="ARBA00007292"/>
    </source>
</evidence>
<dbReference type="AlphaFoldDB" id="A0A9L0TNN8"/>
<evidence type="ECO:0000256" key="2">
    <source>
        <dbReference type="SAM" id="MobiDB-lite"/>
    </source>
</evidence>
<dbReference type="Proteomes" id="UP000002281">
    <property type="component" value="Chromosome 22"/>
</dbReference>
<feature type="region of interest" description="Disordered" evidence="2">
    <location>
        <begin position="1"/>
        <end position="33"/>
    </location>
</feature>
<reference evidence="3 4" key="1">
    <citation type="journal article" date="2009" name="Science">
        <title>Genome sequence, comparative analysis, and population genetics of the domestic horse.</title>
        <authorList>
            <consortium name="Broad Institute Genome Sequencing Platform"/>
            <consortium name="Broad Institute Whole Genome Assembly Team"/>
            <person name="Wade C.M."/>
            <person name="Giulotto E."/>
            <person name="Sigurdsson S."/>
            <person name="Zoli M."/>
            <person name="Gnerre S."/>
            <person name="Imsland F."/>
            <person name="Lear T.L."/>
            <person name="Adelson D.L."/>
            <person name="Bailey E."/>
            <person name="Bellone R.R."/>
            <person name="Bloecker H."/>
            <person name="Distl O."/>
            <person name="Edgar R.C."/>
            <person name="Garber M."/>
            <person name="Leeb T."/>
            <person name="Mauceli E."/>
            <person name="MacLeod J.N."/>
            <person name="Penedo M.C.T."/>
            <person name="Raison J.M."/>
            <person name="Sharpe T."/>
            <person name="Vogel J."/>
            <person name="Andersson L."/>
            <person name="Antczak D.F."/>
            <person name="Biagi T."/>
            <person name="Binns M.M."/>
            <person name="Chowdhary B.P."/>
            <person name="Coleman S.J."/>
            <person name="Della Valle G."/>
            <person name="Fryc S."/>
            <person name="Guerin G."/>
            <person name="Hasegawa T."/>
            <person name="Hill E.W."/>
            <person name="Jurka J."/>
            <person name="Kiialainen A."/>
            <person name="Lindgren G."/>
            <person name="Liu J."/>
            <person name="Magnani E."/>
            <person name="Mickelson J.R."/>
            <person name="Murray J."/>
            <person name="Nergadze S.G."/>
            <person name="Onofrio R."/>
            <person name="Pedroni S."/>
            <person name="Piras M.F."/>
            <person name="Raudsepp T."/>
            <person name="Rocchi M."/>
            <person name="Roeed K.H."/>
            <person name="Ryder O.A."/>
            <person name="Searle S."/>
            <person name="Skow L."/>
            <person name="Swinburne J.E."/>
            <person name="Syvaenen A.C."/>
            <person name="Tozaki T."/>
            <person name="Valberg S.J."/>
            <person name="Vaudin M."/>
            <person name="White J.R."/>
            <person name="Zody M.C."/>
            <person name="Lander E.S."/>
            <person name="Lindblad-Toh K."/>
        </authorList>
    </citation>
    <scope>NUCLEOTIDE SEQUENCE [LARGE SCALE GENOMIC DNA]</scope>
    <source>
        <strain evidence="3 4">Thoroughbred</strain>
    </source>
</reference>
<comment type="similarity">
    <text evidence="1">Belongs to the BPI/LBP/Plunc superfamily. BPI/LBP family.</text>
</comment>
<dbReference type="GO" id="GO:0008289">
    <property type="term" value="F:lipid binding"/>
    <property type="evidence" value="ECO:0007669"/>
    <property type="project" value="InterPro"/>
</dbReference>
<dbReference type="InterPro" id="IPR017943">
    <property type="entry name" value="Bactericidal_perm-incr_a/b_dom"/>
</dbReference>
<dbReference type="SUPFAM" id="SSF55394">
    <property type="entry name" value="Bactericidal permeability-increasing protein, BPI"/>
    <property type="match status" value="1"/>
</dbReference>
<feature type="compositionally biased region" description="Basic residues" evidence="2">
    <location>
        <begin position="1"/>
        <end position="13"/>
    </location>
</feature>
<dbReference type="Gene3D" id="3.15.20.10">
    <property type="entry name" value="Bactericidal permeability-increasing protein, domain 2"/>
    <property type="match status" value="1"/>
</dbReference>